<dbReference type="InterPro" id="IPR045021">
    <property type="entry name" value="PSI1/2/3"/>
</dbReference>
<feature type="compositionally biased region" description="Polar residues" evidence="1">
    <location>
        <begin position="535"/>
        <end position="547"/>
    </location>
</feature>
<dbReference type="OMA" id="ERSERNC"/>
<protein>
    <recommendedName>
        <fullName evidence="6">DUF668 domain-containing protein</fullName>
    </recommendedName>
</protein>
<feature type="region of interest" description="Disordered" evidence="1">
    <location>
        <begin position="516"/>
        <end position="547"/>
    </location>
</feature>
<proteinExistence type="predicted"/>
<dbReference type="PANTHER" id="PTHR31730:SF32">
    <property type="entry name" value="PROTEIN PSK SIMULATOR 1"/>
    <property type="match status" value="1"/>
</dbReference>
<comment type="caution">
    <text evidence="4">The sequence shown here is derived from an EMBL/GenBank/DDBJ whole genome shotgun (WGS) entry which is preliminary data.</text>
</comment>
<feature type="compositionally biased region" description="Low complexity" evidence="1">
    <location>
        <begin position="64"/>
        <end position="78"/>
    </location>
</feature>
<dbReference type="Proteomes" id="UP000036987">
    <property type="component" value="Unassembled WGS sequence"/>
</dbReference>
<dbReference type="InterPro" id="IPR021864">
    <property type="entry name" value="DUF3475"/>
</dbReference>
<feature type="domain" description="DUF3475" evidence="3">
    <location>
        <begin position="128"/>
        <end position="184"/>
    </location>
</feature>
<dbReference type="PANTHER" id="PTHR31730">
    <property type="entry name" value="OS01G0873900 PROTEIN"/>
    <property type="match status" value="1"/>
</dbReference>
<organism evidence="4 5">
    <name type="scientific">Zostera marina</name>
    <name type="common">Eelgrass</name>
    <dbReference type="NCBI Taxonomy" id="29655"/>
    <lineage>
        <taxon>Eukaryota</taxon>
        <taxon>Viridiplantae</taxon>
        <taxon>Streptophyta</taxon>
        <taxon>Embryophyta</taxon>
        <taxon>Tracheophyta</taxon>
        <taxon>Spermatophyta</taxon>
        <taxon>Magnoliopsida</taxon>
        <taxon>Liliopsida</taxon>
        <taxon>Zosteraceae</taxon>
        <taxon>Zostera</taxon>
    </lineage>
</organism>
<dbReference type="InterPro" id="IPR007700">
    <property type="entry name" value="DUF668"/>
</dbReference>
<feature type="domain" description="DUF668" evidence="2">
    <location>
        <begin position="350"/>
        <end position="435"/>
    </location>
</feature>
<evidence type="ECO:0000313" key="4">
    <source>
        <dbReference type="EMBL" id="KMZ64820.1"/>
    </source>
</evidence>
<evidence type="ECO:0000256" key="1">
    <source>
        <dbReference type="SAM" id="MobiDB-lite"/>
    </source>
</evidence>
<feature type="compositionally biased region" description="Basic and acidic residues" evidence="1">
    <location>
        <begin position="524"/>
        <end position="533"/>
    </location>
</feature>
<name>A0A0K9P9F7_ZOSMR</name>
<accession>A0A0K9P9F7</accession>
<dbReference type="Pfam" id="PF05003">
    <property type="entry name" value="DUF668"/>
    <property type="match status" value="1"/>
</dbReference>
<evidence type="ECO:0000259" key="3">
    <source>
        <dbReference type="Pfam" id="PF11961"/>
    </source>
</evidence>
<dbReference type="GO" id="GO:0045927">
    <property type="term" value="P:positive regulation of growth"/>
    <property type="evidence" value="ECO:0007669"/>
    <property type="project" value="InterPro"/>
</dbReference>
<dbReference type="OrthoDB" id="2020544at2759"/>
<evidence type="ECO:0000259" key="2">
    <source>
        <dbReference type="Pfam" id="PF05003"/>
    </source>
</evidence>
<dbReference type="Pfam" id="PF11961">
    <property type="entry name" value="DUF3475"/>
    <property type="match status" value="1"/>
</dbReference>
<dbReference type="EMBL" id="LFYR01001099">
    <property type="protein sequence ID" value="KMZ64820.1"/>
    <property type="molecule type" value="Genomic_DNA"/>
</dbReference>
<gene>
    <name evidence="4" type="ORF">ZOSMA_34G01000</name>
</gene>
<feature type="region of interest" description="Disordered" evidence="1">
    <location>
        <begin position="1"/>
        <end position="78"/>
    </location>
</feature>
<keyword evidence="5" id="KW-1185">Reference proteome</keyword>
<feature type="compositionally biased region" description="Polar residues" evidence="1">
    <location>
        <begin position="16"/>
        <end position="47"/>
    </location>
</feature>
<sequence>MGNYSTRITKREDSNENQSVSSPGRTYPNPATTRSHVNQFSPDTENSGIDAGEPQLSKARSYKSKSNPSSSSSSNKVAEVSSKLGKAGMVGVGKAVEVLDTLSSSMTNLNISPGFVSGVTTKGNKISILAFEVANTIVKGFNLMESVSEENVKYLKELVLPSEGVQLLISKDMDQLLRIASSDKREELKIFTGEVVRFGNLCKDPQWHNLDRYFEKLGYTPDPHRKLKEDINATMQPLITSVQYTAELYHELNTLDRFDQDYRRKVEEERSNSVQKGDNHLQILKQELKCQKKHVKSLKKKSLWFKILEEVMEDLVDIVLFLHFQIHEAFGTAGINGNKKVKGLGIPNQRLGYFGLALHYANIITQIDTLVSRSSSVPSNIRDTLYQGLPPNVKSSFRTKLHSFEINQELTVSQIKSEMERILKWLVPIASNTTKAHHGFGWVGEWANTGYEFNRKPTGHVDLMTRIETLHHASKEKTEAHILHLVVWLHHLISISQSCHGGIRSPIIKSPILSPIEITTPTPSDKDKDKDKQTALASMPSNKPTIPASTILTKEDQDMLLDMTFKKSTLGISKSQEFTSVMRLAKQNELSKCRSSHHFQDGNFKNSPPLSRTPSIAQVINFDINKIKALDVIDRVDSLKNL</sequence>
<evidence type="ECO:0000313" key="5">
    <source>
        <dbReference type="Proteomes" id="UP000036987"/>
    </source>
</evidence>
<evidence type="ECO:0008006" key="6">
    <source>
        <dbReference type="Google" id="ProtNLM"/>
    </source>
</evidence>
<dbReference type="AlphaFoldDB" id="A0A0K9P9F7"/>
<reference evidence="5" key="1">
    <citation type="journal article" date="2016" name="Nature">
        <title>The genome of the seagrass Zostera marina reveals angiosperm adaptation to the sea.</title>
        <authorList>
            <person name="Olsen J.L."/>
            <person name="Rouze P."/>
            <person name="Verhelst B."/>
            <person name="Lin Y.-C."/>
            <person name="Bayer T."/>
            <person name="Collen J."/>
            <person name="Dattolo E."/>
            <person name="De Paoli E."/>
            <person name="Dittami S."/>
            <person name="Maumus F."/>
            <person name="Michel G."/>
            <person name="Kersting A."/>
            <person name="Lauritano C."/>
            <person name="Lohaus R."/>
            <person name="Toepel M."/>
            <person name="Tonon T."/>
            <person name="Vanneste K."/>
            <person name="Amirebrahimi M."/>
            <person name="Brakel J."/>
            <person name="Bostroem C."/>
            <person name="Chovatia M."/>
            <person name="Grimwood J."/>
            <person name="Jenkins J.W."/>
            <person name="Jueterbock A."/>
            <person name="Mraz A."/>
            <person name="Stam W.T."/>
            <person name="Tice H."/>
            <person name="Bornberg-Bauer E."/>
            <person name="Green P.J."/>
            <person name="Pearson G.A."/>
            <person name="Procaccini G."/>
            <person name="Duarte C.M."/>
            <person name="Schmutz J."/>
            <person name="Reusch T.B.H."/>
            <person name="Van de Peer Y."/>
        </authorList>
    </citation>
    <scope>NUCLEOTIDE SEQUENCE [LARGE SCALE GENOMIC DNA]</scope>
    <source>
        <strain evidence="5">cv. Finnish</strain>
    </source>
</reference>